<protein>
    <submittedName>
        <fullName evidence="4">Uncharacterized protein</fullName>
    </submittedName>
</protein>
<dbReference type="InterPro" id="IPR001911">
    <property type="entry name" value="Ribosomal_bS21"/>
</dbReference>
<dbReference type="GO" id="GO:0006412">
    <property type="term" value="P:translation"/>
    <property type="evidence" value="ECO:0007669"/>
    <property type="project" value="InterPro"/>
</dbReference>
<dbReference type="Pfam" id="PF01165">
    <property type="entry name" value="Ribosomal_S21"/>
    <property type="match status" value="1"/>
</dbReference>
<keyword evidence="2" id="KW-0689">Ribosomal protein</keyword>
<evidence type="ECO:0000256" key="3">
    <source>
        <dbReference type="ARBA" id="ARBA00023274"/>
    </source>
</evidence>
<sequence length="140" mass="16811">MLPKDGGRKEGEGEDVERWWTTEEHGGLPCTPRPNTHKIRILGKEDILDQFRRTRYYEKPFQTRRRINFEKCKAIYNEDMDRKIQYVLHLLQVVPEVLMQIPPASLCHVFQSFTKTPSILSWLFQQLLTYNYTNKDIYYN</sequence>
<proteinExistence type="inferred from homology"/>
<keyword evidence="3" id="KW-0687">Ribonucleoprotein</keyword>
<name>A0A7R9DEM0_TIMPO</name>
<dbReference type="AlphaFoldDB" id="A0A7R9DEM0"/>
<comment type="similarity">
    <text evidence="1">Belongs to the bacterial ribosomal protein bS21 family.</text>
</comment>
<reference evidence="4" key="1">
    <citation type="submission" date="2020-11" db="EMBL/GenBank/DDBJ databases">
        <authorList>
            <person name="Tran Van P."/>
        </authorList>
    </citation>
    <scope>NUCLEOTIDE SEQUENCE</scope>
</reference>
<evidence type="ECO:0000256" key="1">
    <source>
        <dbReference type="ARBA" id="ARBA00006640"/>
    </source>
</evidence>
<gene>
    <name evidence="4" type="ORF">TPSB3V08_LOCUS8411</name>
</gene>
<accession>A0A7R9DEM0</accession>
<organism evidence="4">
    <name type="scientific">Timema poppense</name>
    <name type="common">Walking stick</name>
    <dbReference type="NCBI Taxonomy" id="170557"/>
    <lineage>
        <taxon>Eukaryota</taxon>
        <taxon>Metazoa</taxon>
        <taxon>Ecdysozoa</taxon>
        <taxon>Arthropoda</taxon>
        <taxon>Hexapoda</taxon>
        <taxon>Insecta</taxon>
        <taxon>Pterygota</taxon>
        <taxon>Neoptera</taxon>
        <taxon>Polyneoptera</taxon>
        <taxon>Phasmatodea</taxon>
        <taxon>Timematodea</taxon>
        <taxon>Timematoidea</taxon>
        <taxon>Timematidae</taxon>
        <taxon>Timema</taxon>
    </lineage>
</organism>
<evidence type="ECO:0000313" key="4">
    <source>
        <dbReference type="EMBL" id="CAD7412421.1"/>
    </source>
</evidence>
<evidence type="ECO:0000256" key="2">
    <source>
        <dbReference type="ARBA" id="ARBA00022980"/>
    </source>
</evidence>
<dbReference type="GO" id="GO:0005840">
    <property type="term" value="C:ribosome"/>
    <property type="evidence" value="ECO:0007669"/>
    <property type="project" value="UniProtKB-KW"/>
</dbReference>
<dbReference type="EMBL" id="OD005996">
    <property type="protein sequence ID" value="CAD7412421.1"/>
    <property type="molecule type" value="Genomic_DNA"/>
</dbReference>
<dbReference type="GO" id="GO:1990904">
    <property type="term" value="C:ribonucleoprotein complex"/>
    <property type="evidence" value="ECO:0007669"/>
    <property type="project" value="UniProtKB-KW"/>
</dbReference>
<dbReference type="GO" id="GO:0003735">
    <property type="term" value="F:structural constituent of ribosome"/>
    <property type="evidence" value="ECO:0007669"/>
    <property type="project" value="InterPro"/>
</dbReference>
<dbReference type="NCBIfam" id="TIGR00030">
    <property type="entry name" value="S21p"/>
    <property type="match status" value="1"/>
</dbReference>